<dbReference type="RefSeq" id="WP_232653094.1">
    <property type="nucleotide sequence ID" value="NZ_JAJSBI010000024.1"/>
</dbReference>
<comment type="caution">
    <text evidence="5">The sequence shown here is derived from an EMBL/GenBank/DDBJ whole genome shotgun (WGS) entry which is preliminary data.</text>
</comment>
<name>A0A9Q3Z8R8_9ACTN</name>
<proteinExistence type="predicted"/>
<reference evidence="5" key="1">
    <citation type="submission" date="2021-12" db="EMBL/GenBank/DDBJ databases">
        <authorList>
            <person name="Lee J.-H."/>
            <person name="Kim S.-B."/>
        </authorList>
    </citation>
    <scope>NUCLEOTIDE SEQUENCE</scope>
    <source>
        <strain evidence="5">NR30</strain>
    </source>
</reference>
<protein>
    <submittedName>
        <fullName evidence="5">Acyl carrier protein</fullName>
    </submittedName>
</protein>
<dbReference type="EMBL" id="JAJSBI010000024">
    <property type="protein sequence ID" value="MCD9878893.1"/>
    <property type="molecule type" value="Genomic_DNA"/>
</dbReference>
<evidence type="ECO:0000256" key="1">
    <source>
        <dbReference type="ARBA" id="ARBA00022450"/>
    </source>
</evidence>
<organism evidence="5 6">
    <name type="scientific">Streptomyces guryensis</name>
    <dbReference type="NCBI Taxonomy" id="2886947"/>
    <lineage>
        <taxon>Bacteria</taxon>
        <taxon>Bacillati</taxon>
        <taxon>Actinomycetota</taxon>
        <taxon>Actinomycetes</taxon>
        <taxon>Kitasatosporales</taxon>
        <taxon>Streptomycetaceae</taxon>
        <taxon>Streptomyces</taxon>
    </lineage>
</organism>
<evidence type="ECO:0000256" key="3">
    <source>
        <dbReference type="SAM" id="MobiDB-lite"/>
    </source>
</evidence>
<dbReference type="InterPro" id="IPR020806">
    <property type="entry name" value="PKS_PP-bd"/>
</dbReference>
<dbReference type="InterPro" id="IPR036736">
    <property type="entry name" value="ACP-like_sf"/>
</dbReference>
<evidence type="ECO:0000313" key="5">
    <source>
        <dbReference type="EMBL" id="MCD9878893.1"/>
    </source>
</evidence>
<feature type="domain" description="Carrier" evidence="4">
    <location>
        <begin position="2"/>
        <end position="76"/>
    </location>
</feature>
<dbReference type="Proteomes" id="UP001108029">
    <property type="component" value="Unassembled WGS sequence"/>
</dbReference>
<dbReference type="GO" id="GO:0017000">
    <property type="term" value="P:antibiotic biosynthetic process"/>
    <property type="evidence" value="ECO:0007669"/>
    <property type="project" value="UniProtKB-ARBA"/>
</dbReference>
<dbReference type="AlphaFoldDB" id="A0A9Q3Z8R8"/>
<dbReference type="InterPro" id="IPR009081">
    <property type="entry name" value="PP-bd_ACP"/>
</dbReference>
<evidence type="ECO:0000256" key="2">
    <source>
        <dbReference type="ARBA" id="ARBA00022553"/>
    </source>
</evidence>
<keyword evidence="6" id="KW-1185">Reference proteome</keyword>
<keyword evidence="1" id="KW-0596">Phosphopantetheine</keyword>
<dbReference type="GO" id="GO:0031177">
    <property type="term" value="F:phosphopantetheine binding"/>
    <property type="evidence" value="ECO:0007669"/>
    <property type="project" value="InterPro"/>
</dbReference>
<accession>A0A9Q3Z8R8</accession>
<gene>
    <name evidence="5" type="ORF">LJ657_35875</name>
</gene>
<dbReference type="SMART" id="SM00823">
    <property type="entry name" value="PKS_PP"/>
    <property type="match status" value="1"/>
</dbReference>
<sequence length="87" mass="9506">MPDTGEVSGTVEEAWSEALGKGSSGEEDFFTLGGTSLSAVELMTRVESRLGIDFPVELLFSSRALSEIVDECERRHRDLLSRRGPTT</sequence>
<dbReference type="Gene3D" id="1.10.1200.10">
    <property type="entry name" value="ACP-like"/>
    <property type="match status" value="1"/>
</dbReference>
<feature type="region of interest" description="Disordered" evidence="3">
    <location>
        <begin position="1"/>
        <end position="25"/>
    </location>
</feature>
<evidence type="ECO:0000313" key="6">
    <source>
        <dbReference type="Proteomes" id="UP001108029"/>
    </source>
</evidence>
<keyword evidence="2" id="KW-0597">Phosphoprotein</keyword>
<evidence type="ECO:0000259" key="4">
    <source>
        <dbReference type="PROSITE" id="PS50075"/>
    </source>
</evidence>
<dbReference type="PROSITE" id="PS50075">
    <property type="entry name" value="CARRIER"/>
    <property type="match status" value="1"/>
</dbReference>
<dbReference type="Pfam" id="PF00550">
    <property type="entry name" value="PP-binding"/>
    <property type="match status" value="1"/>
</dbReference>
<dbReference type="SUPFAM" id="SSF47336">
    <property type="entry name" value="ACP-like"/>
    <property type="match status" value="1"/>
</dbReference>